<dbReference type="CDD" id="cd03880">
    <property type="entry name" value="M28_QC_like"/>
    <property type="match status" value="1"/>
</dbReference>
<keyword evidence="8" id="KW-1185">Reference proteome</keyword>
<evidence type="ECO:0000259" key="7">
    <source>
        <dbReference type="Pfam" id="PF04389"/>
    </source>
</evidence>
<dbReference type="InterPro" id="IPR040234">
    <property type="entry name" value="QC/QCL"/>
</dbReference>
<dbReference type="PANTHER" id="PTHR12283">
    <property type="entry name" value="GLUTAMINYL-PEPTIDE CYCLOTRANSFERASE"/>
    <property type="match status" value="1"/>
</dbReference>
<feature type="chain" id="PRO_5046647081" description="glutaminyl-peptide cyclotransferase" evidence="6">
    <location>
        <begin position="20"/>
        <end position="386"/>
    </location>
</feature>
<evidence type="ECO:0000256" key="5">
    <source>
        <dbReference type="ARBA" id="ARBA00023315"/>
    </source>
</evidence>
<sequence length="386" mass="44243">MLRFSAVLIATILVCHVQGLGKPKWTTKRDTHRFKRLEPSKLQTLAKMSEDSMQFDKYLDDLVDMPRVPGTETNELARERIIGHIKDIGGWKVELDAFDTDTVIGPVHFVNIIATLNPTANRRLVLACHYDTKLLPSVDNVEFVGATDSAVPCSMMLDLIYHLDTYLKAFKRKQKQKCAERKLYKSQTSGVHLNKRRQNKIRVQDITLQLLFFDGEEAFKQWTSTDSIYGARHLAEKMSKTPHPPGSKDTTELDAIDLFVLLDLLGAAEPQIVNHYENTRSQFEKLQKIEERLHSGNLLTRSYKATKPYFRGSSKTVYGQIEDDHKPFKERGVPILHMITTPFPRVWHTLDDNRSNIHGSTVDNLSRILRVFVAEYLGLDIPSKRK</sequence>
<dbReference type="RefSeq" id="XP_006823751.1">
    <property type="nucleotide sequence ID" value="XM_006823688.1"/>
</dbReference>
<evidence type="ECO:0000256" key="2">
    <source>
        <dbReference type="ARBA" id="ARBA00006014"/>
    </source>
</evidence>
<dbReference type="EC" id="2.3.2.5" evidence="3"/>
<dbReference type="Proteomes" id="UP000694865">
    <property type="component" value="Unplaced"/>
</dbReference>
<keyword evidence="5" id="KW-0012">Acyltransferase</keyword>
<proteinExistence type="inferred from homology"/>
<dbReference type="Pfam" id="PF04389">
    <property type="entry name" value="Peptidase_M28"/>
    <property type="match status" value="1"/>
</dbReference>
<evidence type="ECO:0000313" key="8">
    <source>
        <dbReference type="Proteomes" id="UP000694865"/>
    </source>
</evidence>
<evidence type="ECO:0000256" key="3">
    <source>
        <dbReference type="ARBA" id="ARBA00012012"/>
    </source>
</evidence>
<name>A0ABM0MUR0_SACKO</name>
<dbReference type="GeneID" id="100367941"/>
<comment type="catalytic activity">
    <reaction evidence="1">
        <text>N-terminal L-glutaminyl-[peptide] = N-terminal 5-oxo-L-prolyl-[peptide] + NH4(+)</text>
        <dbReference type="Rhea" id="RHEA:23652"/>
        <dbReference type="Rhea" id="RHEA-COMP:11736"/>
        <dbReference type="Rhea" id="RHEA-COMP:11846"/>
        <dbReference type="ChEBI" id="CHEBI:28938"/>
        <dbReference type="ChEBI" id="CHEBI:64722"/>
        <dbReference type="ChEBI" id="CHEBI:87215"/>
        <dbReference type="EC" id="2.3.2.5"/>
    </reaction>
</comment>
<accession>A0ABM0MUR0</accession>
<reference evidence="9" key="1">
    <citation type="submission" date="2025-08" db="UniProtKB">
        <authorList>
            <consortium name="RefSeq"/>
        </authorList>
    </citation>
    <scope>IDENTIFICATION</scope>
    <source>
        <tissue evidence="9">Testes</tissue>
    </source>
</reference>
<dbReference type="PANTHER" id="PTHR12283:SF6">
    <property type="entry name" value="GLUTAMINYL-PEPTIDE CYCLOTRANSFERASE-RELATED"/>
    <property type="match status" value="1"/>
</dbReference>
<evidence type="ECO:0000256" key="4">
    <source>
        <dbReference type="ARBA" id="ARBA00022679"/>
    </source>
</evidence>
<evidence type="ECO:0000256" key="1">
    <source>
        <dbReference type="ARBA" id="ARBA00000001"/>
    </source>
</evidence>
<keyword evidence="4" id="KW-0808">Transferase</keyword>
<dbReference type="Gene3D" id="3.40.630.10">
    <property type="entry name" value="Zn peptidases"/>
    <property type="match status" value="1"/>
</dbReference>
<dbReference type="SUPFAM" id="SSF53187">
    <property type="entry name" value="Zn-dependent exopeptidases"/>
    <property type="match status" value="1"/>
</dbReference>
<comment type="similarity">
    <text evidence="2">Belongs to the glutaminyl-peptide cyclotransferase family.</text>
</comment>
<feature type="domain" description="Peptidase M28" evidence="7">
    <location>
        <begin position="111"/>
        <end position="372"/>
    </location>
</feature>
<protein>
    <recommendedName>
        <fullName evidence="3">glutaminyl-peptide cyclotransferase</fullName>
        <ecNumber evidence="3">2.3.2.5</ecNumber>
    </recommendedName>
</protein>
<feature type="signal peptide" evidence="6">
    <location>
        <begin position="1"/>
        <end position="19"/>
    </location>
</feature>
<dbReference type="InterPro" id="IPR037457">
    <property type="entry name" value="M28_QC"/>
</dbReference>
<evidence type="ECO:0000313" key="9">
    <source>
        <dbReference type="RefSeq" id="XP_006823751.1"/>
    </source>
</evidence>
<organism evidence="8 9">
    <name type="scientific">Saccoglossus kowalevskii</name>
    <name type="common">Acorn worm</name>
    <dbReference type="NCBI Taxonomy" id="10224"/>
    <lineage>
        <taxon>Eukaryota</taxon>
        <taxon>Metazoa</taxon>
        <taxon>Hemichordata</taxon>
        <taxon>Enteropneusta</taxon>
        <taxon>Harrimaniidae</taxon>
        <taxon>Saccoglossus</taxon>
    </lineage>
</organism>
<evidence type="ECO:0000256" key="6">
    <source>
        <dbReference type="SAM" id="SignalP"/>
    </source>
</evidence>
<gene>
    <name evidence="9" type="primary">LOC100367941</name>
</gene>
<keyword evidence="6" id="KW-0732">Signal</keyword>
<dbReference type="InterPro" id="IPR007484">
    <property type="entry name" value="Peptidase_M28"/>
</dbReference>